<dbReference type="SUPFAM" id="SSF56784">
    <property type="entry name" value="HAD-like"/>
    <property type="match status" value="1"/>
</dbReference>
<gene>
    <name evidence="1" type="ORF">JR347_10745</name>
</gene>
<reference evidence="1" key="1">
    <citation type="submission" date="2021-02" db="EMBL/GenBank/DDBJ databases">
        <title>Fulvivirga sp. S481 isolated from sea water.</title>
        <authorList>
            <person name="Bae S.S."/>
            <person name="Baek K."/>
        </authorList>
    </citation>
    <scope>NUCLEOTIDE SEQUENCE</scope>
    <source>
        <strain evidence="1">S481</strain>
    </source>
</reference>
<dbReference type="GO" id="GO:0005829">
    <property type="term" value="C:cytosol"/>
    <property type="evidence" value="ECO:0007669"/>
    <property type="project" value="TreeGrafter"/>
</dbReference>
<dbReference type="InterPro" id="IPR023214">
    <property type="entry name" value="HAD_sf"/>
</dbReference>
<dbReference type="InterPro" id="IPR050155">
    <property type="entry name" value="HAD-like_hydrolase_sf"/>
</dbReference>
<dbReference type="SFLD" id="SFLDS00003">
    <property type="entry name" value="Haloacid_Dehalogenase"/>
    <property type="match status" value="1"/>
</dbReference>
<dbReference type="InterPro" id="IPR041492">
    <property type="entry name" value="HAD_2"/>
</dbReference>
<dbReference type="KEGG" id="fuv:JR347_10745"/>
<organism evidence="1 2">
    <name type="scientific">Fulvivirga lutea</name>
    <dbReference type="NCBI Taxonomy" id="2810512"/>
    <lineage>
        <taxon>Bacteria</taxon>
        <taxon>Pseudomonadati</taxon>
        <taxon>Bacteroidota</taxon>
        <taxon>Cytophagia</taxon>
        <taxon>Cytophagales</taxon>
        <taxon>Fulvivirgaceae</taxon>
        <taxon>Fulvivirga</taxon>
    </lineage>
</organism>
<dbReference type="Proteomes" id="UP000662783">
    <property type="component" value="Chromosome"/>
</dbReference>
<dbReference type="InterPro" id="IPR036412">
    <property type="entry name" value="HAD-like_sf"/>
</dbReference>
<sequence length="217" mass="24608">MPDKLKNIETIIFDFDGTIADTLELGIKISNQLSHKFRYKQIADKQDLDFYRNLSTQNAIKAIGISLVKLPFVASAFRKSLSKSIDQLHPFEGMVEVIKDLAENYKLGIVTSNSLQNTKTFLDNHGLTESFSYYSTGIRLFKKYRTINALIKEYELDPRQILLIGDETRDIEAAQQCGLPIVSVTWGFHTKKVLSSFHPDYLVDTPQELSALLTANN</sequence>
<name>A0A974WEG0_9BACT</name>
<evidence type="ECO:0000313" key="2">
    <source>
        <dbReference type="Proteomes" id="UP000662783"/>
    </source>
</evidence>
<accession>A0A974WEG0</accession>
<keyword evidence="2" id="KW-1185">Reference proteome</keyword>
<dbReference type="NCBIfam" id="TIGR01549">
    <property type="entry name" value="HAD-SF-IA-v1"/>
    <property type="match status" value="1"/>
</dbReference>
<dbReference type="EMBL" id="CP070608">
    <property type="protein sequence ID" value="QSE96094.1"/>
    <property type="molecule type" value="Genomic_DNA"/>
</dbReference>
<dbReference type="GO" id="GO:0008967">
    <property type="term" value="F:phosphoglycolate phosphatase activity"/>
    <property type="evidence" value="ECO:0007669"/>
    <property type="project" value="TreeGrafter"/>
</dbReference>
<dbReference type="RefSeq" id="WP_205720607.1">
    <property type="nucleotide sequence ID" value="NZ_CP070608.1"/>
</dbReference>
<dbReference type="AlphaFoldDB" id="A0A974WEG0"/>
<dbReference type="Gene3D" id="3.40.50.1000">
    <property type="entry name" value="HAD superfamily/HAD-like"/>
    <property type="match status" value="1"/>
</dbReference>
<dbReference type="PANTHER" id="PTHR43434:SF13">
    <property type="entry name" value="PHOSPHOGLYCOLATE PHOSPHATASE"/>
    <property type="match status" value="1"/>
</dbReference>
<dbReference type="PANTHER" id="PTHR43434">
    <property type="entry name" value="PHOSPHOGLYCOLATE PHOSPHATASE"/>
    <property type="match status" value="1"/>
</dbReference>
<dbReference type="InterPro" id="IPR023198">
    <property type="entry name" value="PGP-like_dom2"/>
</dbReference>
<protein>
    <submittedName>
        <fullName evidence="1">HAD-IA family hydrolase</fullName>
    </submittedName>
</protein>
<keyword evidence="1" id="KW-0378">Hydrolase</keyword>
<evidence type="ECO:0000313" key="1">
    <source>
        <dbReference type="EMBL" id="QSE96094.1"/>
    </source>
</evidence>
<dbReference type="SFLD" id="SFLDG01129">
    <property type="entry name" value="C1.5:_HAD__Beta-PGM__Phosphata"/>
    <property type="match status" value="1"/>
</dbReference>
<dbReference type="InterPro" id="IPR006439">
    <property type="entry name" value="HAD-SF_hydro_IA"/>
</dbReference>
<proteinExistence type="predicted"/>
<dbReference type="Pfam" id="PF13419">
    <property type="entry name" value="HAD_2"/>
    <property type="match status" value="1"/>
</dbReference>
<dbReference type="Gene3D" id="1.10.150.240">
    <property type="entry name" value="Putative phosphatase, domain 2"/>
    <property type="match status" value="1"/>
</dbReference>
<dbReference type="GO" id="GO:0006281">
    <property type="term" value="P:DNA repair"/>
    <property type="evidence" value="ECO:0007669"/>
    <property type="project" value="TreeGrafter"/>
</dbReference>